<sequence>MNKSIYLFIGGSLFGVVSAFAIIKSTSNTEQLVQTPPATTSANANTQPVKVITAKMQAEQMSASSGALETMSDMAVRVEQNTKASTMSEPMSEQTATMPANATAATIKPIATAQLTALPAEQPSPEQVEQYNDIEEIISSAANNPSMKLKHLIKIADKLTIQQRNILTQKAVAMLKSGELSIEQFSDM</sequence>
<reference evidence="1" key="1">
    <citation type="submission" date="2018-06" db="EMBL/GenBank/DDBJ databases">
        <authorList>
            <person name="Zhirakovskaya E."/>
        </authorList>
    </citation>
    <scope>NUCLEOTIDE SEQUENCE</scope>
</reference>
<protein>
    <submittedName>
        <fullName evidence="1">Uncharacterized protein</fullName>
    </submittedName>
</protein>
<evidence type="ECO:0000313" key="1">
    <source>
        <dbReference type="EMBL" id="VAW98369.1"/>
    </source>
</evidence>
<dbReference type="EMBL" id="UOFS01000037">
    <property type="protein sequence ID" value="VAW98369.1"/>
    <property type="molecule type" value="Genomic_DNA"/>
</dbReference>
<name>A0A3B1AJ26_9ZZZZ</name>
<organism evidence="1">
    <name type="scientific">hydrothermal vent metagenome</name>
    <dbReference type="NCBI Taxonomy" id="652676"/>
    <lineage>
        <taxon>unclassified sequences</taxon>
        <taxon>metagenomes</taxon>
        <taxon>ecological metagenomes</taxon>
    </lineage>
</organism>
<gene>
    <name evidence="1" type="ORF">MNBD_GAMMA22-2470</name>
</gene>
<dbReference type="AlphaFoldDB" id="A0A3B1AJ26"/>
<proteinExistence type="predicted"/>
<accession>A0A3B1AJ26</accession>